<dbReference type="KEGG" id="ohi:H8790_05955"/>
<comment type="function">
    <text evidence="6">Involved in the regulation of the intracellular balance of NAD and NADP, and is a key enzyme in the biosynthesis of NADP. Catalyzes specifically the phosphorylation on 2'-hydroxyl of the adenosine moiety of NAD to yield NADP.</text>
</comment>
<feature type="binding site" evidence="6">
    <location>
        <begin position="71"/>
        <end position="72"/>
    </location>
    <ligand>
        <name>NAD(+)</name>
        <dbReference type="ChEBI" id="CHEBI:57540"/>
    </ligand>
</feature>
<dbReference type="SUPFAM" id="SSF111331">
    <property type="entry name" value="NAD kinase/diacylglycerol kinase-like"/>
    <property type="match status" value="1"/>
</dbReference>
<evidence type="ECO:0000256" key="5">
    <source>
        <dbReference type="ARBA" id="ARBA00047925"/>
    </source>
</evidence>
<keyword evidence="2 6" id="KW-0418">Kinase</keyword>
<feature type="binding site" evidence="6">
    <location>
        <position position="172"/>
    </location>
    <ligand>
        <name>NAD(+)</name>
        <dbReference type="ChEBI" id="CHEBI:57540"/>
    </ligand>
</feature>
<proteinExistence type="inferred from homology"/>
<dbReference type="GO" id="GO:0019674">
    <property type="term" value="P:NAD+ metabolic process"/>
    <property type="evidence" value="ECO:0007669"/>
    <property type="project" value="InterPro"/>
</dbReference>
<dbReference type="Pfam" id="PF01513">
    <property type="entry name" value="NAD_kinase"/>
    <property type="match status" value="1"/>
</dbReference>
<evidence type="ECO:0000256" key="1">
    <source>
        <dbReference type="ARBA" id="ARBA00022679"/>
    </source>
</evidence>
<evidence type="ECO:0000256" key="6">
    <source>
        <dbReference type="HAMAP-Rule" id="MF_00361"/>
    </source>
</evidence>
<dbReference type="EC" id="2.7.1.23" evidence="6"/>
<comment type="caution">
    <text evidence="6">Lacks conserved residue(s) required for the propagation of feature annotation.</text>
</comment>
<dbReference type="RefSeq" id="WP_187333971.1">
    <property type="nucleotide sequence ID" value="NZ_CP060490.1"/>
</dbReference>
<feature type="binding site" evidence="6">
    <location>
        <position position="174"/>
    </location>
    <ligand>
        <name>NAD(+)</name>
        <dbReference type="ChEBI" id="CHEBI:57540"/>
    </ligand>
</feature>
<dbReference type="Proteomes" id="UP000515960">
    <property type="component" value="Chromosome"/>
</dbReference>
<evidence type="ECO:0000256" key="3">
    <source>
        <dbReference type="ARBA" id="ARBA00022857"/>
    </source>
</evidence>
<evidence type="ECO:0000256" key="4">
    <source>
        <dbReference type="ARBA" id="ARBA00023027"/>
    </source>
</evidence>
<organism evidence="7 8">
    <name type="scientific">Oscillibacter hominis</name>
    <dbReference type="NCBI Taxonomy" id="2763056"/>
    <lineage>
        <taxon>Bacteria</taxon>
        <taxon>Bacillati</taxon>
        <taxon>Bacillota</taxon>
        <taxon>Clostridia</taxon>
        <taxon>Eubacteriales</taxon>
        <taxon>Oscillospiraceae</taxon>
        <taxon>Oscillibacter</taxon>
    </lineage>
</organism>
<feature type="binding site" evidence="6">
    <location>
        <position position="155"/>
    </location>
    <ligand>
        <name>NAD(+)</name>
        <dbReference type="ChEBI" id="CHEBI:57540"/>
    </ligand>
</feature>
<dbReference type="AlphaFoldDB" id="A0A7G9B7L2"/>
<dbReference type="Pfam" id="PF20143">
    <property type="entry name" value="NAD_kinase_C"/>
    <property type="match status" value="1"/>
</dbReference>
<name>A0A7G9B7L2_9FIRM</name>
<dbReference type="GO" id="GO:0003951">
    <property type="term" value="F:NAD+ kinase activity"/>
    <property type="evidence" value="ECO:0007669"/>
    <property type="project" value="UniProtKB-UniRule"/>
</dbReference>
<accession>A0A7G9B7L2</accession>
<protein>
    <recommendedName>
        <fullName evidence="6">NAD kinase</fullName>
        <ecNumber evidence="6">2.7.1.23</ecNumber>
    </recommendedName>
    <alternativeName>
        <fullName evidence="6">ATP-dependent NAD kinase</fullName>
    </alternativeName>
</protein>
<dbReference type="Gene3D" id="2.60.200.30">
    <property type="entry name" value="Probable inorganic polyphosphate/atp-NAD kinase, domain 2"/>
    <property type="match status" value="1"/>
</dbReference>
<dbReference type="InterPro" id="IPR016064">
    <property type="entry name" value="NAD/diacylglycerol_kinase_sf"/>
</dbReference>
<dbReference type="Gene3D" id="3.40.50.10330">
    <property type="entry name" value="Probable inorganic polyphosphate/atp-NAD kinase, domain 1"/>
    <property type="match status" value="1"/>
</dbReference>
<sequence length="292" mass="31707">MKKVILCPNPYRDKGFAGTKAALELLKGTGLKTVVCLPFSDDGRFRDPELNMLPLQHELRDSDMVLAFGGDGTILHLAKAVALRGIPMLGVNLGSLGFISELEQNEMPRLRELAEWNFAVESRMMLDVAVLRNGKQIYTNLALNEASVTKGAVAHVIKLHVSSDGKDLVEVRGDGIVLATPTGSTGYSLSAGGPVVEPTARNLLVSPICPISMRFNSYVLSPEHTLTVWPVESGRKPVYLSVDGGKAFLLKSGDVVQVRQSKHELKLVRLSGKSFSEIFEKKLLAGGQKDEK</sequence>
<feature type="binding site" evidence="6">
    <location>
        <begin position="185"/>
        <end position="190"/>
    </location>
    <ligand>
        <name>NAD(+)</name>
        <dbReference type="ChEBI" id="CHEBI:57540"/>
    </ligand>
</feature>
<dbReference type="EMBL" id="CP060490">
    <property type="protein sequence ID" value="QNL45543.1"/>
    <property type="molecule type" value="Genomic_DNA"/>
</dbReference>
<evidence type="ECO:0000256" key="2">
    <source>
        <dbReference type="ARBA" id="ARBA00022777"/>
    </source>
</evidence>
<dbReference type="GO" id="GO:0005524">
    <property type="term" value="F:ATP binding"/>
    <property type="evidence" value="ECO:0007669"/>
    <property type="project" value="UniProtKB-KW"/>
</dbReference>
<comment type="similarity">
    <text evidence="6">Belongs to the NAD kinase family.</text>
</comment>
<dbReference type="InterPro" id="IPR017437">
    <property type="entry name" value="ATP-NAD_kinase_PpnK-typ_C"/>
</dbReference>
<dbReference type="GO" id="GO:0006741">
    <property type="term" value="P:NADP+ biosynthetic process"/>
    <property type="evidence" value="ECO:0007669"/>
    <property type="project" value="UniProtKB-UniRule"/>
</dbReference>
<feature type="binding site" evidence="6">
    <location>
        <position position="76"/>
    </location>
    <ligand>
        <name>NAD(+)</name>
        <dbReference type="ChEBI" id="CHEBI:57540"/>
    </ligand>
</feature>
<dbReference type="HAMAP" id="MF_00361">
    <property type="entry name" value="NAD_kinase"/>
    <property type="match status" value="1"/>
</dbReference>
<feature type="binding site" evidence="6">
    <location>
        <begin position="144"/>
        <end position="145"/>
    </location>
    <ligand>
        <name>NAD(+)</name>
        <dbReference type="ChEBI" id="CHEBI:57540"/>
    </ligand>
</feature>
<dbReference type="GO" id="GO:0051287">
    <property type="term" value="F:NAD binding"/>
    <property type="evidence" value="ECO:0007669"/>
    <property type="project" value="UniProtKB-ARBA"/>
</dbReference>
<keyword evidence="1 6" id="KW-0808">Transferase</keyword>
<comment type="subcellular location">
    <subcellularLocation>
        <location evidence="6">Cytoplasm</location>
    </subcellularLocation>
</comment>
<keyword evidence="4 6" id="KW-0520">NAD</keyword>
<keyword evidence="3 6" id="KW-0521">NADP</keyword>
<evidence type="ECO:0000313" key="8">
    <source>
        <dbReference type="Proteomes" id="UP000515960"/>
    </source>
</evidence>
<comment type="catalytic activity">
    <reaction evidence="5 6">
        <text>NAD(+) + ATP = ADP + NADP(+) + H(+)</text>
        <dbReference type="Rhea" id="RHEA:18629"/>
        <dbReference type="ChEBI" id="CHEBI:15378"/>
        <dbReference type="ChEBI" id="CHEBI:30616"/>
        <dbReference type="ChEBI" id="CHEBI:57540"/>
        <dbReference type="ChEBI" id="CHEBI:58349"/>
        <dbReference type="ChEBI" id="CHEBI:456216"/>
        <dbReference type="EC" id="2.7.1.23"/>
    </reaction>
</comment>
<dbReference type="InterPro" id="IPR017438">
    <property type="entry name" value="ATP-NAD_kinase_N"/>
</dbReference>
<gene>
    <name evidence="6" type="primary">nadK</name>
    <name evidence="7" type="ORF">H8790_05955</name>
</gene>
<keyword evidence="6" id="KW-0963">Cytoplasm</keyword>
<dbReference type="PANTHER" id="PTHR20275">
    <property type="entry name" value="NAD KINASE"/>
    <property type="match status" value="1"/>
</dbReference>
<feature type="active site" description="Proton acceptor" evidence="6">
    <location>
        <position position="71"/>
    </location>
</feature>
<reference evidence="7 8" key="1">
    <citation type="submission" date="2020-08" db="EMBL/GenBank/DDBJ databases">
        <authorList>
            <person name="Liu C."/>
            <person name="Sun Q."/>
        </authorList>
    </citation>
    <scope>NUCLEOTIDE SEQUENCE [LARGE SCALE GENOMIC DNA]</scope>
    <source>
        <strain evidence="7 8">NSJ-62</strain>
    </source>
</reference>
<keyword evidence="6" id="KW-0547">Nucleotide-binding</keyword>
<dbReference type="GO" id="GO:0005737">
    <property type="term" value="C:cytoplasm"/>
    <property type="evidence" value="ECO:0007669"/>
    <property type="project" value="UniProtKB-SubCell"/>
</dbReference>
<dbReference type="InterPro" id="IPR002504">
    <property type="entry name" value="NADK"/>
</dbReference>
<comment type="cofactor">
    <cofactor evidence="6">
        <name>a divalent metal cation</name>
        <dbReference type="ChEBI" id="CHEBI:60240"/>
    </cofactor>
</comment>
<keyword evidence="6" id="KW-0067">ATP-binding</keyword>
<evidence type="ECO:0000313" key="7">
    <source>
        <dbReference type="EMBL" id="QNL45543.1"/>
    </source>
</evidence>
<keyword evidence="8" id="KW-1185">Reference proteome</keyword>
<dbReference type="PANTHER" id="PTHR20275:SF0">
    <property type="entry name" value="NAD KINASE"/>
    <property type="match status" value="1"/>
</dbReference>
<dbReference type="GO" id="GO:0046872">
    <property type="term" value="F:metal ion binding"/>
    <property type="evidence" value="ECO:0007669"/>
    <property type="project" value="UniProtKB-UniRule"/>
</dbReference>